<dbReference type="Proteomes" id="UP001608902">
    <property type="component" value="Unassembled WGS sequence"/>
</dbReference>
<sequence>MDRFTRFTFSSPINLPCNCM</sequence>
<evidence type="ECO:0000313" key="1">
    <source>
        <dbReference type="EMBL" id="MFH4974506.1"/>
    </source>
</evidence>
<comment type="caution">
    <text evidence="1">The sequence shown here is derived from an EMBL/GenBank/DDBJ whole genome shotgun (WGS) entry which is preliminary data.</text>
</comment>
<dbReference type="EMBL" id="JBGFUD010000429">
    <property type="protein sequence ID" value="MFH4974506.1"/>
    <property type="molecule type" value="Genomic_DNA"/>
</dbReference>
<organism evidence="1 2">
    <name type="scientific">Gnathostoma spinigerum</name>
    <dbReference type="NCBI Taxonomy" id="75299"/>
    <lineage>
        <taxon>Eukaryota</taxon>
        <taxon>Metazoa</taxon>
        <taxon>Ecdysozoa</taxon>
        <taxon>Nematoda</taxon>
        <taxon>Chromadorea</taxon>
        <taxon>Rhabditida</taxon>
        <taxon>Spirurina</taxon>
        <taxon>Gnathostomatomorpha</taxon>
        <taxon>Gnathostomatoidea</taxon>
        <taxon>Gnathostomatidae</taxon>
        <taxon>Gnathostoma</taxon>
    </lineage>
</organism>
<name>A0ABD6E5W3_9BILA</name>
<gene>
    <name evidence="1" type="ORF">AB6A40_001215</name>
</gene>
<keyword evidence="2" id="KW-1185">Reference proteome</keyword>
<protein>
    <submittedName>
        <fullName evidence="1">Uncharacterized protein</fullName>
    </submittedName>
</protein>
<reference evidence="1 2" key="1">
    <citation type="submission" date="2024-08" db="EMBL/GenBank/DDBJ databases">
        <title>Gnathostoma spinigerum genome.</title>
        <authorList>
            <person name="Gonzalez-Bertolin B."/>
            <person name="Monzon S."/>
            <person name="Zaballos A."/>
            <person name="Jimenez P."/>
            <person name="Dekumyoy P."/>
            <person name="Varona S."/>
            <person name="Cuesta I."/>
            <person name="Sumanam S."/>
            <person name="Adisakwattana P."/>
            <person name="Gasser R.B."/>
            <person name="Hernandez-Gonzalez A."/>
            <person name="Young N.D."/>
            <person name="Perteguer M.J."/>
        </authorList>
    </citation>
    <scope>NUCLEOTIDE SEQUENCE [LARGE SCALE GENOMIC DNA]</scope>
    <source>
        <strain evidence="1">AL3</strain>
        <tissue evidence="1">Liver</tissue>
    </source>
</reference>
<proteinExistence type="predicted"/>
<dbReference type="AlphaFoldDB" id="A0ABD6E5W3"/>
<accession>A0ABD6E5W3</accession>
<evidence type="ECO:0000313" key="2">
    <source>
        <dbReference type="Proteomes" id="UP001608902"/>
    </source>
</evidence>